<dbReference type="SUPFAM" id="SSF55729">
    <property type="entry name" value="Acyl-CoA N-acyltransferases (Nat)"/>
    <property type="match status" value="1"/>
</dbReference>
<reference evidence="2 3" key="1">
    <citation type="submission" date="2023-08" db="EMBL/GenBank/DDBJ databases">
        <title>Helicovermis profunda gen. nov., sp. nov., a novel mesophilic, fermentative bacterium within the Bacillota from a deep-sea hydrothermal vent chimney.</title>
        <authorList>
            <person name="Miyazaki U."/>
            <person name="Mizutani D."/>
            <person name="Hashimoto Y."/>
            <person name="Tame A."/>
            <person name="Sawayama S."/>
            <person name="Miyazaki J."/>
            <person name="Takai K."/>
            <person name="Nakagawa S."/>
        </authorList>
    </citation>
    <scope>NUCLEOTIDE SEQUENCE [LARGE SCALE GENOMIC DNA]</scope>
    <source>
        <strain evidence="2 3">S502</strain>
    </source>
</reference>
<dbReference type="GO" id="GO:0016747">
    <property type="term" value="F:acyltransferase activity, transferring groups other than amino-acyl groups"/>
    <property type="evidence" value="ECO:0007669"/>
    <property type="project" value="InterPro"/>
</dbReference>
<dbReference type="InterPro" id="IPR013653">
    <property type="entry name" value="GCN5-like_dom"/>
</dbReference>
<evidence type="ECO:0000313" key="3">
    <source>
        <dbReference type="Proteomes" id="UP001321786"/>
    </source>
</evidence>
<evidence type="ECO:0000313" key="2">
    <source>
        <dbReference type="EMBL" id="BEP28070.1"/>
    </source>
</evidence>
<evidence type="ECO:0000259" key="1">
    <source>
        <dbReference type="PROSITE" id="PS51186"/>
    </source>
</evidence>
<proteinExistence type="predicted"/>
<gene>
    <name evidence="2" type="ORF">HLPR_04010</name>
</gene>
<organism evidence="2 3">
    <name type="scientific">Helicovermis profundi</name>
    <dbReference type="NCBI Taxonomy" id="3065157"/>
    <lineage>
        <taxon>Bacteria</taxon>
        <taxon>Bacillati</taxon>
        <taxon>Bacillota</taxon>
        <taxon>Clostridia</taxon>
        <taxon>Helicovermis</taxon>
    </lineage>
</organism>
<dbReference type="InterPro" id="IPR000182">
    <property type="entry name" value="GNAT_dom"/>
</dbReference>
<dbReference type="AlphaFoldDB" id="A0AAU9ESQ2"/>
<dbReference type="Proteomes" id="UP001321786">
    <property type="component" value="Chromosome"/>
</dbReference>
<feature type="domain" description="N-acetyltransferase" evidence="1">
    <location>
        <begin position="145"/>
        <end position="281"/>
    </location>
</feature>
<dbReference type="RefSeq" id="WP_338536417.1">
    <property type="nucleotide sequence ID" value="NZ_AP028654.1"/>
</dbReference>
<dbReference type="EMBL" id="AP028654">
    <property type="protein sequence ID" value="BEP28070.1"/>
    <property type="molecule type" value="Genomic_DNA"/>
</dbReference>
<dbReference type="Gene3D" id="3.40.630.30">
    <property type="match status" value="1"/>
</dbReference>
<dbReference type="PROSITE" id="PS51186">
    <property type="entry name" value="GNAT"/>
    <property type="match status" value="1"/>
</dbReference>
<sequence>MEEIIELKDKDLKELVYFIYKNIDKAVYLLQGIEWSKERGFKKIRENNHFYGFYRENILSGIFLFSSSNVLFPYNEDIELIKKIDMLRIIKKHNPFMIKGSKLSVDIIWKMIERISSNFKMHDCFLMKNMTRDPFELDTVKTKVLEYKNMNFNNSIKFLLDVEKEFNRNPLSINRLKIKLQDKMMLNEYVAIGNDNNEIISQGIIEFSSYEICVIGGIYTKMNERQNGYASFVTLELINRSISRRQIPYLTVLEDNYNAINMYKRLNFVNTEQFKIIEMIL</sequence>
<dbReference type="InterPro" id="IPR016181">
    <property type="entry name" value="Acyl_CoA_acyltransferase"/>
</dbReference>
<protein>
    <recommendedName>
        <fullName evidence="1">N-acetyltransferase domain-containing protein</fullName>
    </recommendedName>
</protein>
<dbReference type="KEGG" id="hprf:HLPR_04010"/>
<accession>A0AAU9ESQ2</accession>
<keyword evidence="3" id="KW-1185">Reference proteome</keyword>
<dbReference type="Pfam" id="PF08445">
    <property type="entry name" value="FR47"/>
    <property type="match status" value="1"/>
</dbReference>
<name>A0AAU9ESQ2_9FIRM</name>